<evidence type="ECO:0000313" key="7">
    <source>
        <dbReference type="Proteomes" id="UP000240880"/>
    </source>
</evidence>
<comment type="subcellular location">
    <subcellularLocation>
        <location evidence="5">Cell membrane</location>
        <topology evidence="5">Multi-pass membrane protein</topology>
    </subcellularLocation>
    <subcellularLocation>
        <location evidence="1">Membrane</location>
        <topology evidence="1">Multi-pass membrane protein</topology>
    </subcellularLocation>
</comment>
<dbReference type="Proteomes" id="UP000240880">
    <property type="component" value="Unassembled WGS sequence"/>
</dbReference>
<evidence type="ECO:0000256" key="4">
    <source>
        <dbReference type="ARBA" id="ARBA00023136"/>
    </source>
</evidence>
<feature type="transmembrane region" description="Helical" evidence="5">
    <location>
        <begin position="175"/>
        <end position="198"/>
    </location>
</feature>
<evidence type="ECO:0000256" key="2">
    <source>
        <dbReference type="ARBA" id="ARBA00022692"/>
    </source>
</evidence>
<feature type="transmembrane region" description="Helical" evidence="5">
    <location>
        <begin position="48"/>
        <end position="69"/>
    </location>
</feature>
<comment type="caution">
    <text evidence="6">The sequence shown here is derived from an EMBL/GenBank/DDBJ whole genome shotgun (WGS) entry which is preliminary data.</text>
</comment>
<dbReference type="Pfam" id="PF01925">
    <property type="entry name" value="TauE"/>
    <property type="match status" value="1"/>
</dbReference>
<evidence type="ECO:0000256" key="1">
    <source>
        <dbReference type="ARBA" id="ARBA00004141"/>
    </source>
</evidence>
<protein>
    <recommendedName>
        <fullName evidence="5">Probable membrane transporter protein</fullName>
    </recommendedName>
</protein>
<keyword evidence="2 5" id="KW-0812">Transmembrane</keyword>
<dbReference type="GO" id="GO:0005886">
    <property type="term" value="C:plasma membrane"/>
    <property type="evidence" value="ECO:0007669"/>
    <property type="project" value="UniProtKB-SubCell"/>
</dbReference>
<feature type="transmembrane region" description="Helical" evidence="5">
    <location>
        <begin position="234"/>
        <end position="251"/>
    </location>
</feature>
<keyword evidence="5" id="KW-1003">Cell membrane</keyword>
<organism evidence="6 7">
    <name type="scientific">Candidatus Marsarchaeota G1 archaeon OSP_D</name>
    <dbReference type="NCBI Taxonomy" id="1978155"/>
    <lineage>
        <taxon>Archaea</taxon>
        <taxon>Candidatus Marsarchaeota</taxon>
        <taxon>Candidatus Marsarchaeota group 1</taxon>
    </lineage>
</organism>
<evidence type="ECO:0000313" key="6">
    <source>
        <dbReference type="EMBL" id="PSN84099.1"/>
    </source>
</evidence>
<comment type="similarity">
    <text evidence="5">Belongs to the 4-toluene sulfonate uptake permease (TSUP) (TC 2.A.102) family.</text>
</comment>
<feature type="transmembrane region" description="Helical" evidence="5">
    <location>
        <begin position="205"/>
        <end position="222"/>
    </location>
</feature>
<feature type="transmembrane region" description="Helical" evidence="5">
    <location>
        <begin position="81"/>
        <end position="102"/>
    </location>
</feature>
<dbReference type="PANTHER" id="PTHR43701:SF2">
    <property type="entry name" value="MEMBRANE TRANSPORTER PROTEIN YJNA-RELATED"/>
    <property type="match status" value="1"/>
</dbReference>
<dbReference type="EMBL" id="NEXC01000008">
    <property type="protein sequence ID" value="PSN84099.1"/>
    <property type="molecule type" value="Genomic_DNA"/>
</dbReference>
<dbReference type="PANTHER" id="PTHR43701">
    <property type="entry name" value="MEMBRANE TRANSPORTER PROTEIN MJ0441-RELATED"/>
    <property type="match status" value="1"/>
</dbReference>
<reference evidence="6 7" key="1">
    <citation type="submission" date="2017-04" db="EMBL/GenBank/DDBJ databases">
        <title>Novel microbial lineages endemic to geothermal iron-oxide mats fill important gaps in the evolutionary history of Archaea.</title>
        <authorList>
            <person name="Jay Z.J."/>
            <person name="Beam J.P."/>
            <person name="Dlakic M."/>
            <person name="Rusch D.B."/>
            <person name="Kozubal M.A."/>
            <person name="Inskeep W.P."/>
        </authorList>
    </citation>
    <scope>NUCLEOTIDE SEQUENCE [LARGE SCALE GENOMIC DNA]</scope>
    <source>
        <strain evidence="6">OSP_D</strain>
    </source>
</reference>
<sequence>MFPAPSALQALLAILSGFLVGFSLGLIGGGGSILAVPLLLYLVGYSKYPHLVIGTTAFAVGVNAYINLFQHMRHKTVKLKPGLVFALIGALGDYIGATLGLITPGKTLLLLFGVLMIIVALLMLRNNTATSQRQSTSWTRLTVTAFLVGIAAGYFGIGGGFLIVPGLMFSTSISIVEAISTSLLSVGTFGVVAALRYFLAGEVDFLIAALYLVGGVLGGYFGTKIEHSVPKRTLKLIFSAIVIVVALYLIYSNI</sequence>
<keyword evidence="3 5" id="KW-1133">Transmembrane helix</keyword>
<name>A0A2R6ACM7_9ARCH</name>
<dbReference type="AlphaFoldDB" id="A0A2R6ACM7"/>
<dbReference type="InterPro" id="IPR051598">
    <property type="entry name" value="TSUP/Inactive_protease-like"/>
</dbReference>
<accession>A0A2R6ACM7</accession>
<proteinExistence type="inferred from homology"/>
<dbReference type="InterPro" id="IPR002781">
    <property type="entry name" value="TM_pro_TauE-like"/>
</dbReference>
<feature type="transmembrane region" description="Helical" evidence="5">
    <location>
        <begin position="12"/>
        <end position="42"/>
    </location>
</feature>
<feature type="transmembrane region" description="Helical" evidence="5">
    <location>
        <begin position="108"/>
        <end position="124"/>
    </location>
</feature>
<keyword evidence="4 5" id="KW-0472">Membrane</keyword>
<evidence type="ECO:0000256" key="5">
    <source>
        <dbReference type="RuleBase" id="RU363041"/>
    </source>
</evidence>
<gene>
    <name evidence="6" type="ORF">B9Q01_02395</name>
</gene>
<evidence type="ECO:0000256" key="3">
    <source>
        <dbReference type="ARBA" id="ARBA00022989"/>
    </source>
</evidence>
<feature type="transmembrane region" description="Helical" evidence="5">
    <location>
        <begin position="145"/>
        <end position="169"/>
    </location>
</feature>